<dbReference type="EMBL" id="CP182909">
    <property type="protein sequence ID" value="XPM65739.1"/>
    <property type="molecule type" value="Genomic_DNA"/>
</dbReference>
<sequence>MSVNQDADTRQDDLQTDILIFPYRDLQILVNLWKRQSNNHFRLIKPLDAIMLNWLNKSGGETASNGSTISR</sequence>
<evidence type="ECO:0000313" key="1">
    <source>
        <dbReference type="EMBL" id="XPM65739.1"/>
    </source>
</evidence>
<protein>
    <submittedName>
        <fullName evidence="1">Uncharacterized protein</fullName>
    </submittedName>
</protein>
<accession>A0ACD5GZP9</accession>
<name>A0ACD5GZP9_9CYAN</name>
<gene>
    <name evidence="1" type="ORF">BH720_009230</name>
</gene>
<organism evidence="1 2">
    <name type="scientific">Desertifilum tharense IPPAS B-1220</name>
    <dbReference type="NCBI Taxonomy" id="1781255"/>
    <lineage>
        <taxon>Bacteria</taxon>
        <taxon>Bacillati</taxon>
        <taxon>Cyanobacteriota</taxon>
        <taxon>Cyanophyceae</taxon>
        <taxon>Desertifilales</taxon>
        <taxon>Desertifilaceae</taxon>
        <taxon>Desertifilum</taxon>
    </lineage>
</organism>
<keyword evidence="2" id="KW-1185">Reference proteome</keyword>
<reference evidence="1 2" key="1">
    <citation type="journal article" date="2016" name="Genome Announc.">
        <title>Draft Genome Sequence of the Thermotolerant Cyanobacterium Desertifilum sp. IPPAS B-1220.</title>
        <authorList>
            <person name="Mironov K.S."/>
            <person name="Sinetova M.A."/>
            <person name="Bolatkhan K."/>
            <person name="Zayadan B.K."/>
            <person name="Ustinova V.V."/>
            <person name="Kupriyanova E.V."/>
            <person name="Skrypnik A.N."/>
            <person name="Gogoleva N.E."/>
            <person name="Gogolev Y.V."/>
            <person name="Los D.A."/>
        </authorList>
    </citation>
    <scope>NUCLEOTIDE SEQUENCE [LARGE SCALE GENOMIC DNA]</scope>
    <source>
        <strain evidence="1 2">IPPAS B-1220</strain>
    </source>
</reference>
<proteinExistence type="predicted"/>
<evidence type="ECO:0000313" key="2">
    <source>
        <dbReference type="Proteomes" id="UP000095472"/>
    </source>
</evidence>
<dbReference type="Proteomes" id="UP000095472">
    <property type="component" value="Chromosome"/>
</dbReference>